<dbReference type="FunFam" id="3.90.79.10:FF:000003">
    <property type="entry name" value="M7GpppN-mRNA hydrolase isoform 2"/>
    <property type="match status" value="1"/>
</dbReference>
<dbReference type="InterPro" id="IPR015797">
    <property type="entry name" value="NUDIX_hydrolase-like_dom_sf"/>
</dbReference>
<dbReference type="GO" id="GO:0000290">
    <property type="term" value="P:deadenylation-dependent decapping of nuclear-transcribed mRNA"/>
    <property type="evidence" value="ECO:0007669"/>
    <property type="project" value="InterPro"/>
</dbReference>
<proteinExistence type="inferred from homology"/>
<feature type="compositionally biased region" description="Pro residues" evidence="9">
    <location>
        <begin position="432"/>
        <end position="441"/>
    </location>
</feature>
<dbReference type="OrthoDB" id="18996at2759"/>
<dbReference type="PANTHER" id="PTHR23114:SF17">
    <property type="entry name" value="M7GPPPN-MRNA HYDROLASE"/>
    <property type="match status" value="1"/>
</dbReference>
<evidence type="ECO:0000313" key="12">
    <source>
        <dbReference type="Proteomes" id="UP000799766"/>
    </source>
</evidence>
<dbReference type="CDD" id="cd03672">
    <property type="entry name" value="NUDIX_Dcp2p_Nudt20"/>
    <property type="match status" value="1"/>
</dbReference>
<dbReference type="InterPro" id="IPR044099">
    <property type="entry name" value="Dcp2_NUDIX"/>
</dbReference>
<keyword evidence="12" id="KW-1185">Reference proteome</keyword>
<feature type="region of interest" description="Disordered" evidence="9">
    <location>
        <begin position="355"/>
        <end position="566"/>
    </location>
</feature>
<feature type="compositionally biased region" description="Polar residues" evidence="9">
    <location>
        <begin position="945"/>
        <end position="966"/>
    </location>
</feature>
<dbReference type="PANTHER" id="PTHR23114">
    <property type="entry name" value="M7GPPPN-MRNA HYDROLASE"/>
    <property type="match status" value="1"/>
</dbReference>
<keyword evidence="7" id="KW-0694">RNA-binding</keyword>
<protein>
    <recommendedName>
        <fullName evidence="10">Nudix hydrolase domain-containing protein</fullName>
    </recommendedName>
</protein>
<reference evidence="11" key="1">
    <citation type="journal article" date="2020" name="Stud. Mycol.">
        <title>101 Dothideomycetes genomes: a test case for predicting lifestyles and emergence of pathogens.</title>
        <authorList>
            <person name="Haridas S."/>
            <person name="Albert R."/>
            <person name="Binder M."/>
            <person name="Bloem J."/>
            <person name="Labutti K."/>
            <person name="Salamov A."/>
            <person name="Andreopoulos B."/>
            <person name="Baker S."/>
            <person name="Barry K."/>
            <person name="Bills G."/>
            <person name="Bluhm B."/>
            <person name="Cannon C."/>
            <person name="Castanera R."/>
            <person name="Culley D."/>
            <person name="Daum C."/>
            <person name="Ezra D."/>
            <person name="Gonzalez J."/>
            <person name="Henrissat B."/>
            <person name="Kuo A."/>
            <person name="Liang C."/>
            <person name="Lipzen A."/>
            <person name="Lutzoni F."/>
            <person name="Magnuson J."/>
            <person name="Mondo S."/>
            <person name="Nolan M."/>
            <person name="Ohm R."/>
            <person name="Pangilinan J."/>
            <person name="Park H.-J."/>
            <person name="Ramirez L."/>
            <person name="Alfaro M."/>
            <person name="Sun H."/>
            <person name="Tritt A."/>
            <person name="Yoshinaga Y."/>
            <person name="Zwiers L.-H."/>
            <person name="Turgeon B."/>
            <person name="Goodwin S."/>
            <person name="Spatafora J."/>
            <person name="Crous P."/>
            <person name="Grigoriev I."/>
        </authorList>
    </citation>
    <scope>NUCLEOTIDE SEQUENCE</scope>
    <source>
        <strain evidence="11">ATCC 16933</strain>
    </source>
</reference>
<evidence type="ECO:0000256" key="4">
    <source>
        <dbReference type="ARBA" id="ARBA00022490"/>
    </source>
</evidence>
<dbReference type="SUPFAM" id="SSF55811">
    <property type="entry name" value="Nudix"/>
    <property type="match status" value="1"/>
</dbReference>
<dbReference type="GO" id="GO:0000932">
    <property type="term" value="C:P-body"/>
    <property type="evidence" value="ECO:0007669"/>
    <property type="project" value="TreeGrafter"/>
</dbReference>
<dbReference type="Gene3D" id="1.10.10.1050">
    <property type="entry name" value="Dcp2, box A domain"/>
    <property type="match status" value="1"/>
</dbReference>
<feature type="compositionally biased region" description="Polar residues" evidence="9">
    <location>
        <begin position="536"/>
        <end position="552"/>
    </location>
</feature>
<keyword evidence="5" id="KW-0479">Metal-binding</keyword>
<dbReference type="AlphaFoldDB" id="A0A6A6NQT8"/>
<feature type="compositionally biased region" description="Polar residues" evidence="9">
    <location>
        <begin position="666"/>
        <end position="677"/>
    </location>
</feature>
<feature type="compositionally biased region" description="Low complexity" evidence="9">
    <location>
        <begin position="364"/>
        <end position="385"/>
    </location>
</feature>
<feature type="compositionally biased region" description="Polar residues" evidence="9">
    <location>
        <begin position="619"/>
        <end position="629"/>
    </location>
</feature>
<comment type="subcellular location">
    <subcellularLocation>
        <location evidence="2">Cytoplasm</location>
    </subcellularLocation>
</comment>
<feature type="region of interest" description="Disordered" evidence="9">
    <location>
        <begin position="258"/>
        <end position="288"/>
    </location>
</feature>
<accession>A0A6A6NQT8</accession>
<dbReference type="InterPro" id="IPR000086">
    <property type="entry name" value="NUDIX_hydrolase_dom"/>
</dbReference>
<dbReference type="Pfam" id="PF05026">
    <property type="entry name" value="DCP2"/>
    <property type="match status" value="1"/>
</dbReference>
<evidence type="ECO:0000256" key="3">
    <source>
        <dbReference type="ARBA" id="ARBA00005279"/>
    </source>
</evidence>
<evidence type="ECO:0000256" key="5">
    <source>
        <dbReference type="ARBA" id="ARBA00022723"/>
    </source>
</evidence>
<feature type="domain" description="Nudix hydrolase" evidence="10">
    <location>
        <begin position="96"/>
        <end position="234"/>
    </location>
</feature>
<dbReference type="Proteomes" id="UP000799766">
    <property type="component" value="Unassembled WGS sequence"/>
</dbReference>
<dbReference type="InterPro" id="IPR020084">
    <property type="entry name" value="NUDIX_hydrolase_CS"/>
</dbReference>
<feature type="compositionally biased region" description="Polar residues" evidence="9">
    <location>
        <begin position="391"/>
        <end position="404"/>
    </location>
</feature>
<gene>
    <name evidence="11" type="ORF">BDY21DRAFT_123802</name>
</gene>
<dbReference type="PROSITE" id="PS51462">
    <property type="entry name" value="NUDIX"/>
    <property type="match status" value="1"/>
</dbReference>
<keyword evidence="6" id="KW-0378">Hydrolase</keyword>
<evidence type="ECO:0000256" key="9">
    <source>
        <dbReference type="SAM" id="MobiDB-lite"/>
    </source>
</evidence>
<dbReference type="InterPro" id="IPR036189">
    <property type="entry name" value="DCP2_BoxA_sf"/>
</dbReference>
<keyword evidence="4" id="KW-0963">Cytoplasm</keyword>
<organism evidence="11 12">
    <name type="scientific">Lineolata rhizophorae</name>
    <dbReference type="NCBI Taxonomy" id="578093"/>
    <lineage>
        <taxon>Eukaryota</taxon>
        <taxon>Fungi</taxon>
        <taxon>Dikarya</taxon>
        <taxon>Ascomycota</taxon>
        <taxon>Pezizomycotina</taxon>
        <taxon>Dothideomycetes</taxon>
        <taxon>Dothideomycetes incertae sedis</taxon>
        <taxon>Lineolatales</taxon>
        <taxon>Lineolataceae</taxon>
        <taxon>Lineolata</taxon>
    </lineage>
</organism>
<dbReference type="SUPFAM" id="SSF140586">
    <property type="entry name" value="Dcp2 domain-like"/>
    <property type="match status" value="1"/>
</dbReference>
<comment type="cofactor">
    <cofactor evidence="1">
        <name>Mn(2+)</name>
        <dbReference type="ChEBI" id="CHEBI:29035"/>
    </cofactor>
</comment>
<feature type="compositionally biased region" description="Basic and acidic residues" evidence="9">
    <location>
        <begin position="996"/>
        <end position="1007"/>
    </location>
</feature>
<dbReference type="PROSITE" id="PS00893">
    <property type="entry name" value="NUDIX_BOX"/>
    <property type="match status" value="1"/>
</dbReference>
<dbReference type="FunFam" id="1.10.10.1050:FF:000003">
    <property type="entry name" value="Decapping enzyme Dcp2, putative"/>
    <property type="match status" value="1"/>
</dbReference>
<dbReference type="InterPro" id="IPR007722">
    <property type="entry name" value="DCP2_BoxA"/>
</dbReference>
<dbReference type="Gene3D" id="3.90.79.10">
    <property type="entry name" value="Nucleoside Triphosphate Pyrophosphohydrolase"/>
    <property type="match status" value="1"/>
</dbReference>
<dbReference type="EMBL" id="MU001696">
    <property type="protein sequence ID" value="KAF2453673.1"/>
    <property type="molecule type" value="Genomic_DNA"/>
</dbReference>
<dbReference type="GO" id="GO:0003723">
    <property type="term" value="F:RNA binding"/>
    <property type="evidence" value="ECO:0007669"/>
    <property type="project" value="UniProtKB-KW"/>
</dbReference>
<evidence type="ECO:0000259" key="10">
    <source>
        <dbReference type="PROSITE" id="PS51462"/>
    </source>
</evidence>
<feature type="region of interest" description="Disordered" evidence="9">
    <location>
        <begin position="826"/>
        <end position="1013"/>
    </location>
</feature>
<sequence length="1104" mass="119994">MTEETKLGLVEWLDDLCVRFIINLPQEELESVERICFQVEEAHWFYEDFVRPLDASLPSMSLRNFCLTIFKHCPLLSQFSQYHHTAAFSEFLAYKTRVPVRGAIMLNDTMDQVVLVKGYKKGSRWSFPRGKINKDEKDLDCAVREVYEETGFDIREAGLVGGEEDMKYIEVMMREQHMRLYVFRGVPMDTYFEPRTRKEISKIEWYKLSDLPTVKKEHQQQQNNGDEVLKTARFYMVAPFLGPLKKWIRQQRKKDTLMAANGKPAQGKKLKAAAAGGEETAEEEAYKTEDVTADEDAIPPAAPEPPPQGGDIERLLAGLRRSRAVSSDLPEVSEVSVTTKVDDDPAAALKRLLSVGGAPSRPGPEVYQQPPQPAAEEPNPLLAILRGQPKPANTSVRPPQTPFEQITVPPAEAPRSPHYHHNLPPLASRTNMPPPPLPHFPQQPEQQLPPQTPMERINPAQPPAPRSPHGQHHPRPPSFSQMPPPPSFGIGTSNGQPHSFAHGFQPGHPHPPLQAAFHMQGPMPQQQPFRNAPRPYQQTGDPYARQSINFPQQHGPIVPPASNLPLPKLNTHQLNLLNAFKTPGKPEVSEVSAESKNELPAQPTQPFGASALGPVEISPPNTKPTNAHQSGLLDLFRKSTVAGPNHFSEETNKEPVSAVEPVELSAQPTPSSSSTRRGQAGVPSAFQSPAGQNPPMKFAASLMPTQVMANRSRGPPTKSDFKTSATVSGPLNAPDFDTLKRSQMSHHHQHSAQHAQHLQQHQAKTFSGQPQTVPDYTSPTSAKPLAAAVSTSSTNAPIPTQILQRPTAGAVGGNVAPSTAAAAANAMRRSSAAATPPVPVHTVSPKTTLQAPRPFHPQQILRRPSHQISGSGWGSPSPTTQLVGQQQPEKPQQDAGLSARQANQQPKQPEAVRPFDRRSVANPEQKVALLELFNKPHAAAPARPPTSSGSNQQQQATSGSAKQATPTYKPATPRTHQSHVVSPVSPLPRGQAAQQQRERAQHERADHGQGVILINNRSRISSIDSQAAGEAGGEAAAAAADGSVLGGLVDIPAGGKAKVTAEPSEIGVARPLKEERPSSQSPVTPVDRTFLLGYLEGVVKGKRK</sequence>
<feature type="region of interest" description="Disordered" evidence="9">
    <location>
        <begin position="585"/>
        <end position="798"/>
    </location>
</feature>
<feature type="compositionally biased region" description="Polar residues" evidence="9">
    <location>
        <begin position="764"/>
        <end position="781"/>
    </location>
</feature>
<evidence type="ECO:0000256" key="1">
    <source>
        <dbReference type="ARBA" id="ARBA00001936"/>
    </source>
</evidence>
<feature type="compositionally biased region" description="Polar residues" evidence="9">
    <location>
        <begin position="879"/>
        <end position="890"/>
    </location>
</feature>
<evidence type="ECO:0000256" key="8">
    <source>
        <dbReference type="ARBA" id="ARBA00023211"/>
    </source>
</evidence>
<feature type="compositionally biased region" description="Low complexity" evidence="9">
    <location>
        <begin position="752"/>
        <end position="763"/>
    </location>
</feature>
<dbReference type="GO" id="GO:0140933">
    <property type="term" value="F:5'-(N(7)-methylguanosine 5'-triphospho)-[mRNA] hydrolase activity"/>
    <property type="evidence" value="ECO:0007669"/>
    <property type="project" value="InterPro"/>
</dbReference>
<name>A0A6A6NQT8_9PEZI</name>
<comment type="similarity">
    <text evidence="3">Belongs to the Nudix hydrolase family. DCP2 subfamily.</text>
</comment>
<evidence type="ECO:0000256" key="7">
    <source>
        <dbReference type="ARBA" id="ARBA00022884"/>
    </source>
</evidence>
<dbReference type="GO" id="GO:0000184">
    <property type="term" value="P:nuclear-transcribed mRNA catabolic process, nonsense-mediated decay"/>
    <property type="evidence" value="ECO:0007669"/>
    <property type="project" value="InterPro"/>
</dbReference>
<evidence type="ECO:0000256" key="6">
    <source>
        <dbReference type="ARBA" id="ARBA00022801"/>
    </source>
</evidence>
<evidence type="ECO:0000256" key="2">
    <source>
        <dbReference type="ARBA" id="ARBA00004496"/>
    </source>
</evidence>
<keyword evidence="8" id="KW-0464">Manganese</keyword>
<evidence type="ECO:0000313" key="11">
    <source>
        <dbReference type="EMBL" id="KAF2453673.1"/>
    </source>
</evidence>
<dbReference type="SMART" id="SM01125">
    <property type="entry name" value="DCP2"/>
    <property type="match status" value="1"/>
</dbReference>
<dbReference type="GO" id="GO:0030145">
    <property type="term" value="F:manganese ion binding"/>
    <property type="evidence" value="ECO:0007669"/>
    <property type="project" value="InterPro"/>
</dbReference>
<feature type="compositionally biased region" description="Polar residues" evidence="9">
    <location>
        <begin position="789"/>
        <end position="798"/>
    </location>
</feature>
<dbReference type="Pfam" id="PF00293">
    <property type="entry name" value="NUDIX"/>
    <property type="match status" value="1"/>
</dbReference>